<proteinExistence type="predicted"/>
<dbReference type="Proteomes" id="UP000308600">
    <property type="component" value="Unassembled WGS sequence"/>
</dbReference>
<accession>A0ACD2ZZN7</accession>
<organism evidence="1 2">
    <name type="scientific">Pluteus cervinus</name>
    <dbReference type="NCBI Taxonomy" id="181527"/>
    <lineage>
        <taxon>Eukaryota</taxon>
        <taxon>Fungi</taxon>
        <taxon>Dikarya</taxon>
        <taxon>Basidiomycota</taxon>
        <taxon>Agaricomycotina</taxon>
        <taxon>Agaricomycetes</taxon>
        <taxon>Agaricomycetidae</taxon>
        <taxon>Agaricales</taxon>
        <taxon>Pluteineae</taxon>
        <taxon>Pluteaceae</taxon>
        <taxon>Pluteus</taxon>
    </lineage>
</organism>
<protein>
    <submittedName>
        <fullName evidence="1">Uncharacterized protein</fullName>
    </submittedName>
</protein>
<keyword evidence="2" id="KW-1185">Reference proteome</keyword>
<feature type="non-terminal residue" evidence="1">
    <location>
        <position position="1"/>
    </location>
</feature>
<name>A0ACD2ZZN7_9AGAR</name>
<dbReference type="EMBL" id="ML209279">
    <property type="protein sequence ID" value="TFK58604.1"/>
    <property type="molecule type" value="Genomic_DNA"/>
</dbReference>
<evidence type="ECO:0000313" key="2">
    <source>
        <dbReference type="Proteomes" id="UP000308600"/>
    </source>
</evidence>
<reference evidence="1 2" key="1">
    <citation type="journal article" date="2019" name="Nat. Ecol. Evol.">
        <title>Megaphylogeny resolves global patterns of mushroom evolution.</title>
        <authorList>
            <person name="Varga T."/>
            <person name="Krizsan K."/>
            <person name="Foldi C."/>
            <person name="Dima B."/>
            <person name="Sanchez-Garcia M."/>
            <person name="Sanchez-Ramirez S."/>
            <person name="Szollosi G.J."/>
            <person name="Szarkandi J.G."/>
            <person name="Papp V."/>
            <person name="Albert L."/>
            <person name="Andreopoulos W."/>
            <person name="Angelini C."/>
            <person name="Antonin V."/>
            <person name="Barry K.W."/>
            <person name="Bougher N.L."/>
            <person name="Buchanan P."/>
            <person name="Buyck B."/>
            <person name="Bense V."/>
            <person name="Catcheside P."/>
            <person name="Chovatia M."/>
            <person name="Cooper J."/>
            <person name="Damon W."/>
            <person name="Desjardin D."/>
            <person name="Finy P."/>
            <person name="Geml J."/>
            <person name="Haridas S."/>
            <person name="Hughes K."/>
            <person name="Justo A."/>
            <person name="Karasinski D."/>
            <person name="Kautmanova I."/>
            <person name="Kiss B."/>
            <person name="Kocsube S."/>
            <person name="Kotiranta H."/>
            <person name="LaButti K.M."/>
            <person name="Lechner B.E."/>
            <person name="Liimatainen K."/>
            <person name="Lipzen A."/>
            <person name="Lukacs Z."/>
            <person name="Mihaltcheva S."/>
            <person name="Morgado L.N."/>
            <person name="Niskanen T."/>
            <person name="Noordeloos M.E."/>
            <person name="Ohm R.A."/>
            <person name="Ortiz-Santana B."/>
            <person name="Ovrebo C."/>
            <person name="Racz N."/>
            <person name="Riley R."/>
            <person name="Savchenko A."/>
            <person name="Shiryaev A."/>
            <person name="Soop K."/>
            <person name="Spirin V."/>
            <person name="Szebenyi C."/>
            <person name="Tomsovsky M."/>
            <person name="Tulloss R.E."/>
            <person name="Uehling J."/>
            <person name="Grigoriev I.V."/>
            <person name="Vagvolgyi C."/>
            <person name="Papp T."/>
            <person name="Martin F.M."/>
            <person name="Miettinen O."/>
            <person name="Hibbett D.S."/>
            <person name="Nagy L.G."/>
        </authorList>
    </citation>
    <scope>NUCLEOTIDE SEQUENCE [LARGE SCALE GENOMIC DNA]</scope>
    <source>
        <strain evidence="1 2">NL-1719</strain>
    </source>
</reference>
<evidence type="ECO:0000313" key="1">
    <source>
        <dbReference type="EMBL" id="TFK58604.1"/>
    </source>
</evidence>
<gene>
    <name evidence="1" type="ORF">BDN72DRAFT_851670</name>
</gene>
<sequence length="356" mass="40172">KLDKLIIDQTETDPEFFAPLVQGISVIDLERFLATLFPTEYGQYDATSFDEWASILKVAHHWQFESIVKLALEKIEPVSSPVDKVVLGKTYNIPEWATEARVILCRREEPITLEEASRMGMEEVVSISQTRHHIRSSEIRSGMQDSTIRSLLSGEQHDERLDRVAEIVPLPDVSQVAHSDSTITSGQSTDAAPEDRKDPRICRALELREQLKTLKSQLAALRKPAADEWGVLQINDSHQLLLAESEEVEIQIDDLEEEYTELYQGFSSGWDSNTSLSIERTRTAESGVLSKLTACLHPSFRTPQTLTVQFPSFNTSYGIRQRPQKIALDTINRYGLKYTTDARTGEIKVTIPSILS</sequence>